<evidence type="ECO:0000259" key="8">
    <source>
        <dbReference type="PROSITE" id="PS50994"/>
    </source>
</evidence>
<dbReference type="Proteomes" id="UP001151760">
    <property type="component" value="Unassembled WGS sequence"/>
</dbReference>
<keyword evidence="10" id="KW-1185">Reference proteome</keyword>
<feature type="region of interest" description="Disordered" evidence="6">
    <location>
        <begin position="1583"/>
        <end position="1618"/>
    </location>
</feature>
<dbReference type="Pfam" id="PF22936">
    <property type="entry name" value="Pol_BBD"/>
    <property type="match status" value="1"/>
</dbReference>
<proteinExistence type="predicted"/>
<dbReference type="SUPFAM" id="SSF53098">
    <property type="entry name" value="Ribonuclease H-like"/>
    <property type="match status" value="1"/>
</dbReference>
<reference evidence="9" key="2">
    <citation type="submission" date="2022-01" db="EMBL/GenBank/DDBJ databases">
        <authorList>
            <person name="Yamashiro T."/>
            <person name="Shiraishi A."/>
            <person name="Satake H."/>
            <person name="Nakayama K."/>
        </authorList>
    </citation>
    <scope>NUCLEOTIDE SEQUENCE</scope>
</reference>
<evidence type="ECO:0000313" key="9">
    <source>
        <dbReference type="EMBL" id="GJU09772.1"/>
    </source>
</evidence>
<dbReference type="PROSITE" id="PS50994">
    <property type="entry name" value="INTEGRASE"/>
    <property type="match status" value="1"/>
</dbReference>
<dbReference type="InterPro" id="IPR001878">
    <property type="entry name" value="Znf_CCHC"/>
</dbReference>
<reference evidence="9" key="1">
    <citation type="journal article" date="2022" name="Int. J. Mol. Sci.">
        <title>Draft Genome of Tanacetum Coccineum: Genomic Comparison of Closely Related Tanacetum-Family Plants.</title>
        <authorList>
            <person name="Yamashiro T."/>
            <person name="Shiraishi A."/>
            <person name="Nakayama K."/>
            <person name="Satake H."/>
        </authorList>
    </citation>
    <scope>NUCLEOTIDE SEQUENCE</scope>
</reference>
<dbReference type="InterPro" id="IPR012337">
    <property type="entry name" value="RNaseH-like_sf"/>
</dbReference>
<dbReference type="Pfam" id="PF25597">
    <property type="entry name" value="SH3_retrovirus"/>
    <property type="match status" value="1"/>
</dbReference>
<gene>
    <name evidence="9" type="ORF">Tco_1132168</name>
</gene>
<evidence type="ECO:0000259" key="7">
    <source>
        <dbReference type="PROSITE" id="PS50158"/>
    </source>
</evidence>
<dbReference type="InterPro" id="IPR013103">
    <property type="entry name" value="RVT_2"/>
</dbReference>
<evidence type="ECO:0000256" key="2">
    <source>
        <dbReference type="ARBA" id="ARBA00022723"/>
    </source>
</evidence>
<feature type="coiled-coil region" evidence="5">
    <location>
        <begin position="381"/>
        <end position="408"/>
    </location>
</feature>
<accession>A0ABQ5JB42</accession>
<keyword evidence="4" id="KW-0863">Zinc-finger</keyword>
<dbReference type="SMART" id="SM00343">
    <property type="entry name" value="ZnF_C2HC"/>
    <property type="match status" value="2"/>
</dbReference>
<sequence>METISSPMVAATKLLVLNLVIVNRDSPPPKRTTAEEKLARKNELKARGTLLMALPNEHQLKFNSYKSAKSLMEAMENSSEGLDQIYDRLQKLISQLEIHGETISQEDLNLKLLRSLSSEWKTHTLIWRNKQDLETLSMDDLYNNLKIYEAEVKGSSSTSQNTQNVAFVSSNITSSTNKAVETVHSVSAANSKANASTSPNVNSLSDIVIYSFFASQSNNSQLDNDDLKQIDPDDLEEMDLKWQVAMLTMRARRFLKKTGRNLGTDTIGFDKTKVECYNCHRRGYFARECRAPKYYDNRNKETTKGTVSVKETTSKALVSQCDGLGYDWSDQAEEGPTNFVLMAYTSSGSSSTSSSDSENEAVFEEDIKILKRDVMLRDNALTELRKKFEKAKKERDDLKVTLEKFENSSKNLGKMLEIQVNDKNKTCEGYHAVPPPYTGNIMPPKPDLLLHDKDGYVFNWISDSEDEYETQSKSKQRKPSFAKIEFVKSNKHVKSTRESVKKVNNNEQAKYLRKNSQSPRGNKRNWNNLMTQKLGSNFEFKDKACYECGSFNHLIKDCDFHEKKMVEKPDWNNARRVNHQNSQRMSHPHPKGNFISKAVLMKSGLKTLNTARQNSTKAAVSVNNARPINTAFPKPIVNCAKPASNVFTIAHSHVTRPFNKFTTNKYSNFKEKINTVKGNVTTVGPKAVVSNNKRNEANAVKASTCWIWRPKHKVIDHGNPQQELKNKGVINSGCSRHMTGNKSYLTDYEEINEGFVAFGGSTKGGKITGKGKIRTGKLDIKDVYFVKELKFNLFSVSQTCNKKNNVLFTDTECVVLSPDFKLTDESHVLLKVPRKDNMYNIDLKNVVPQGGLTCLFAKATSDESNLWHRRLGHKGKQHRASCIENLIDLKVKVIRCDNGTEFKNKIMNQFCEMKGIKREFSVSRTSQHNGVAERKNRTLIEVARTMLADSKLPTTFWAEAVNTTCYVQNKVLVIKPHNKTPYELFLGRKPALSFMRPFGCPVTILNTIDHLGKFDENVDEGFFVGYSTNSKAFRVFNTRTRIVEENLHVKFNEDTPNIARSRPKWLFDIDALTKSMNYEPVVAGNQSNGNAGKEACDNAGKASMETVPGKDYILLPFLTKDPQFSSSSMDSPNVGFKPSGEEEKKDDEDPKNEYYEVPNTEKSIVTQEHDAHVNNTNKINIVSSRVNAAGIEDNVVDENIVYGCDDDPNMPNLEEIVYLKDDDVGAEADMTNLNTHIIVSLIPTTKIHKDSPVEQIIGDIHSAPQTRRMTKNVTNHVEPKKVIQALTDPRWIEAMQDELLQFNLQKMDMKSALLYGNIEEEVYVNQPSGFEDPKFPDRVYKVEKALYALHQAPRAWYETLSTYLLDNGFQRVTQKDNGIFISQDKYVDEILKKFGFSTVKIASTPMETSKPLLKDAEAEDVDVHLYRSMIGSLMYLTASKPDIMFDVCAYARIQVTPKVSHLYVVKRIFRYLKGQPKLGLWYPKDSPFDLETYTDNDYVGASLDRKSTIGGCQFLRSRLISWQCKKQTIVANSTTEAKYVAASSCCGQVPQSSVLIDIIADETVHKELGDSLVRSATTASSLEAKQDSGNITKTRSKATPNEAGSLGTTSNGGPRVNTLRSGEDIMKLKELMELCTILSERALDLG</sequence>
<keyword evidence="5" id="KW-0175">Coiled coil</keyword>
<dbReference type="Pfam" id="PF07727">
    <property type="entry name" value="RVT_2"/>
    <property type="match status" value="1"/>
</dbReference>
<keyword evidence="2" id="KW-0479">Metal-binding</keyword>
<feature type="domain" description="Integrase catalytic" evidence="8">
    <location>
        <begin position="829"/>
        <end position="989"/>
    </location>
</feature>
<dbReference type="InterPro" id="IPR039537">
    <property type="entry name" value="Retrotran_Ty1/copia-like"/>
</dbReference>
<organism evidence="9 10">
    <name type="scientific">Tanacetum coccineum</name>
    <dbReference type="NCBI Taxonomy" id="301880"/>
    <lineage>
        <taxon>Eukaryota</taxon>
        <taxon>Viridiplantae</taxon>
        <taxon>Streptophyta</taxon>
        <taxon>Embryophyta</taxon>
        <taxon>Tracheophyta</taxon>
        <taxon>Spermatophyta</taxon>
        <taxon>Magnoliopsida</taxon>
        <taxon>eudicotyledons</taxon>
        <taxon>Gunneridae</taxon>
        <taxon>Pentapetalae</taxon>
        <taxon>asterids</taxon>
        <taxon>campanulids</taxon>
        <taxon>Asterales</taxon>
        <taxon>Asteraceae</taxon>
        <taxon>Asteroideae</taxon>
        <taxon>Anthemideae</taxon>
        <taxon>Anthemidinae</taxon>
        <taxon>Tanacetum</taxon>
    </lineage>
</organism>
<protein>
    <submittedName>
        <fullName evidence="9">Ribonuclease H-like domain-containing protein</fullName>
    </submittedName>
</protein>
<evidence type="ECO:0000256" key="3">
    <source>
        <dbReference type="ARBA" id="ARBA00022801"/>
    </source>
</evidence>
<keyword evidence="4" id="KW-0862">Zinc</keyword>
<feature type="region of interest" description="Disordered" evidence="6">
    <location>
        <begin position="1124"/>
        <end position="1154"/>
    </location>
</feature>
<keyword evidence="3" id="KW-0378">Hydrolase</keyword>
<dbReference type="PANTHER" id="PTHR42648">
    <property type="entry name" value="TRANSPOSASE, PUTATIVE-RELATED"/>
    <property type="match status" value="1"/>
</dbReference>
<dbReference type="InterPro" id="IPR057670">
    <property type="entry name" value="SH3_retrovirus"/>
</dbReference>
<dbReference type="InterPro" id="IPR036875">
    <property type="entry name" value="Znf_CCHC_sf"/>
</dbReference>
<dbReference type="CDD" id="cd09272">
    <property type="entry name" value="RNase_HI_RT_Ty1"/>
    <property type="match status" value="1"/>
</dbReference>
<evidence type="ECO:0000256" key="5">
    <source>
        <dbReference type="SAM" id="Coils"/>
    </source>
</evidence>
<evidence type="ECO:0000313" key="10">
    <source>
        <dbReference type="Proteomes" id="UP001151760"/>
    </source>
</evidence>
<dbReference type="SUPFAM" id="SSF57756">
    <property type="entry name" value="Retrovirus zinc finger-like domains"/>
    <property type="match status" value="1"/>
</dbReference>
<evidence type="ECO:0000256" key="1">
    <source>
        <dbReference type="ARBA" id="ARBA00022670"/>
    </source>
</evidence>
<evidence type="ECO:0000256" key="4">
    <source>
        <dbReference type="PROSITE-ProRule" id="PRU00047"/>
    </source>
</evidence>
<dbReference type="PANTHER" id="PTHR42648:SF32">
    <property type="entry name" value="RIBONUCLEASE H-LIKE DOMAIN, GAG-PRE-INTEGRASE DOMAIN PROTEIN-RELATED"/>
    <property type="match status" value="1"/>
</dbReference>
<feature type="domain" description="CCHC-type" evidence="7">
    <location>
        <begin position="545"/>
        <end position="558"/>
    </location>
</feature>
<dbReference type="Gene3D" id="3.30.420.10">
    <property type="entry name" value="Ribonuclease H-like superfamily/Ribonuclease H"/>
    <property type="match status" value="1"/>
</dbReference>
<dbReference type="InterPro" id="IPR036397">
    <property type="entry name" value="RNaseH_sf"/>
</dbReference>
<dbReference type="InterPro" id="IPR001584">
    <property type="entry name" value="Integrase_cat-core"/>
</dbReference>
<dbReference type="Pfam" id="PF14223">
    <property type="entry name" value="Retrotran_gag_2"/>
    <property type="match status" value="1"/>
</dbReference>
<dbReference type="InterPro" id="IPR054722">
    <property type="entry name" value="PolX-like_BBD"/>
</dbReference>
<dbReference type="EMBL" id="BQNB010021757">
    <property type="protein sequence ID" value="GJU09772.1"/>
    <property type="molecule type" value="Genomic_DNA"/>
</dbReference>
<keyword evidence="1" id="KW-0645">Protease</keyword>
<feature type="domain" description="CCHC-type" evidence="7">
    <location>
        <begin position="276"/>
        <end position="290"/>
    </location>
</feature>
<comment type="caution">
    <text evidence="9">The sequence shown here is derived from an EMBL/GenBank/DDBJ whole genome shotgun (WGS) entry which is preliminary data.</text>
</comment>
<name>A0ABQ5JB42_9ASTR</name>
<evidence type="ECO:0000256" key="6">
    <source>
        <dbReference type="SAM" id="MobiDB-lite"/>
    </source>
</evidence>
<feature type="compositionally biased region" description="Basic and acidic residues" evidence="6">
    <location>
        <begin position="1139"/>
        <end position="1154"/>
    </location>
</feature>
<dbReference type="PROSITE" id="PS50158">
    <property type="entry name" value="ZF_CCHC"/>
    <property type="match status" value="2"/>
</dbReference>
<feature type="compositionally biased region" description="Polar residues" evidence="6">
    <location>
        <begin position="1583"/>
        <end position="1599"/>
    </location>
</feature>